<dbReference type="InterPro" id="IPR018534">
    <property type="entry name" value="Tet_reg_excision_RteC"/>
</dbReference>
<gene>
    <name evidence="1" type="ORF">ACFQ1M_16985</name>
</gene>
<proteinExistence type="predicted"/>
<reference evidence="2" key="1">
    <citation type="journal article" date="2019" name="Int. J. Syst. Evol. Microbiol.">
        <title>The Global Catalogue of Microorganisms (GCM) 10K type strain sequencing project: providing services to taxonomists for standard genome sequencing and annotation.</title>
        <authorList>
            <consortium name="The Broad Institute Genomics Platform"/>
            <consortium name="The Broad Institute Genome Sequencing Center for Infectious Disease"/>
            <person name="Wu L."/>
            <person name="Ma J."/>
        </authorList>
    </citation>
    <scope>NUCLEOTIDE SEQUENCE [LARGE SCALE GENOMIC DNA]</scope>
    <source>
        <strain evidence="2">CCUG 62952</strain>
    </source>
</reference>
<dbReference type="Pfam" id="PF09357">
    <property type="entry name" value="RteC"/>
    <property type="match status" value="1"/>
</dbReference>
<evidence type="ECO:0000313" key="2">
    <source>
        <dbReference type="Proteomes" id="UP001596978"/>
    </source>
</evidence>
<name>A0ABW3D5Q1_9FLAO</name>
<accession>A0ABW3D5Q1</accession>
<organism evidence="1 2">
    <name type="scientific">Sungkyunkwania multivorans</name>
    <dbReference type="NCBI Taxonomy" id="1173618"/>
    <lineage>
        <taxon>Bacteria</taxon>
        <taxon>Pseudomonadati</taxon>
        <taxon>Bacteroidota</taxon>
        <taxon>Flavobacteriia</taxon>
        <taxon>Flavobacteriales</taxon>
        <taxon>Flavobacteriaceae</taxon>
        <taxon>Sungkyunkwania</taxon>
    </lineage>
</organism>
<dbReference type="EMBL" id="JBHTJH010000017">
    <property type="protein sequence ID" value="MFD0863913.1"/>
    <property type="molecule type" value="Genomic_DNA"/>
</dbReference>
<protein>
    <submittedName>
        <fullName evidence="1">RteC domain-containing protein</fullName>
    </submittedName>
</protein>
<sequence>MQLDLKTLCENLLEELNGIRLENLPILEQSYRSIELSRNLLSVFKREILVNDFESVDKEIIFFKKIKQIPLVKLIYFSEIHSFEIQFPKADRAAQLKFVKKKINKLNRFFLYNLDFGQYVKSGATHFDKAYYTRSHLDIYHITTSKFYFQDPDFCTPRDMLLGKFKAYISLINYMDQKKHSIKNKLNGNSVNIKPTEKIPWPFTNTDWVELLYALSASGIAKQKGLSIIRISKILEEVFDFTPKEIYKTFQDIKNRKNSRTLFLDQLTASLLSEMDKSEE</sequence>
<dbReference type="Proteomes" id="UP001596978">
    <property type="component" value="Unassembled WGS sequence"/>
</dbReference>
<dbReference type="RefSeq" id="WP_240315480.1">
    <property type="nucleotide sequence ID" value="NZ_JBHTJH010000017.1"/>
</dbReference>
<comment type="caution">
    <text evidence="1">The sequence shown here is derived from an EMBL/GenBank/DDBJ whole genome shotgun (WGS) entry which is preliminary data.</text>
</comment>
<evidence type="ECO:0000313" key="1">
    <source>
        <dbReference type="EMBL" id="MFD0863913.1"/>
    </source>
</evidence>
<keyword evidence="2" id="KW-1185">Reference proteome</keyword>